<dbReference type="Pfam" id="PF05930">
    <property type="entry name" value="Phage_AlpA"/>
    <property type="match status" value="1"/>
</dbReference>
<accession>A0A1R3UZV0</accession>
<dbReference type="AlphaFoldDB" id="A0A1R3UZV0"/>
<dbReference type="InterPro" id="IPR010260">
    <property type="entry name" value="AlpA"/>
</dbReference>
<dbReference type="STRING" id="1631249.BQ8794_100052"/>
<gene>
    <name evidence="1" type="ORF">BQ8794_100052</name>
</gene>
<keyword evidence="2" id="KW-1185">Reference proteome</keyword>
<dbReference type="Proteomes" id="UP000188388">
    <property type="component" value="Unassembled WGS sequence"/>
</dbReference>
<proteinExistence type="predicted"/>
<dbReference type="EMBL" id="FTPD01000002">
    <property type="protein sequence ID" value="SIT53161.1"/>
    <property type="molecule type" value="Genomic_DNA"/>
</dbReference>
<sequence>MKLLSTADLKPVKGIRYSRVHINRLVKAGLFPKPVKIGPNCSGFVEEEIDAWLQAKIEERDQEAA</sequence>
<organism evidence="1 2">
    <name type="scientific">Mesorhizobium prunaredense</name>
    <dbReference type="NCBI Taxonomy" id="1631249"/>
    <lineage>
        <taxon>Bacteria</taxon>
        <taxon>Pseudomonadati</taxon>
        <taxon>Pseudomonadota</taxon>
        <taxon>Alphaproteobacteria</taxon>
        <taxon>Hyphomicrobiales</taxon>
        <taxon>Phyllobacteriaceae</taxon>
        <taxon>Mesorhizobium</taxon>
    </lineage>
</organism>
<evidence type="ECO:0000313" key="1">
    <source>
        <dbReference type="EMBL" id="SIT53161.1"/>
    </source>
</evidence>
<name>A0A1R3UZV0_9HYPH</name>
<dbReference type="Gene3D" id="1.10.238.160">
    <property type="match status" value="1"/>
</dbReference>
<reference evidence="2" key="1">
    <citation type="submission" date="2017-01" db="EMBL/GenBank/DDBJ databases">
        <authorList>
            <person name="Brunel B."/>
        </authorList>
    </citation>
    <scope>NUCLEOTIDE SEQUENCE [LARGE SCALE GENOMIC DNA]</scope>
</reference>
<protein>
    <submittedName>
        <fullName evidence="1">Prophage CP4-57 regulatory</fullName>
    </submittedName>
</protein>
<evidence type="ECO:0000313" key="2">
    <source>
        <dbReference type="Proteomes" id="UP000188388"/>
    </source>
</evidence>
<dbReference type="RefSeq" id="WP_077372636.1">
    <property type="nucleotide sequence ID" value="NZ_FTPD01000002.1"/>
</dbReference>